<reference evidence="2" key="1">
    <citation type="submission" date="2017-02" db="UniProtKB">
        <authorList>
            <consortium name="WormBaseParasite"/>
        </authorList>
    </citation>
    <scope>IDENTIFICATION</scope>
</reference>
<protein>
    <submittedName>
        <fullName evidence="2">PH domain-containing protein</fullName>
    </submittedName>
</protein>
<dbReference type="WBParaSite" id="ALUE_0001083901-mRNA-1">
    <property type="protein sequence ID" value="ALUE_0001083901-mRNA-1"/>
    <property type="gene ID" value="ALUE_0001083901"/>
</dbReference>
<dbReference type="Proteomes" id="UP000036681">
    <property type="component" value="Unplaced"/>
</dbReference>
<dbReference type="AlphaFoldDB" id="A0A0M3I2S1"/>
<accession>A0A0M3I2S1</accession>
<evidence type="ECO:0000313" key="2">
    <source>
        <dbReference type="WBParaSite" id="ALUE_0001083901-mRNA-1"/>
    </source>
</evidence>
<keyword evidence="1" id="KW-1185">Reference proteome</keyword>
<proteinExistence type="predicted"/>
<name>A0A0M3I2S1_ASCLU</name>
<evidence type="ECO:0000313" key="1">
    <source>
        <dbReference type="Proteomes" id="UP000036681"/>
    </source>
</evidence>
<sequence length="130" mass="15021">MEGQRKEDSNYFQGRLKMHAGVGTVFEDIDAENDDSLMKSWKIRHELATGAFLSRRSRQKYFYLHLNHRKVGAIKHGGKDGAWERVDVNDLAEHAETSSSQMLNQWNEDASREQKCLQGAKHWLLSFCPL</sequence>
<organism evidence="1 2">
    <name type="scientific">Ascaris lumbricoides</name>
    <name type="common">Giant roundworm</name>
    <dbReference type="NCBI Taxonomy" id="6252"/>
    <lineage>
        <taxon>Eukaryota</taxon>
        <taxon>Metazoa</taxon>
        <taxon>Ecdysozoa</taxon>
        <taxon>Nematoda</taxon>
        <taxon>Chromadorea</taxon>
        <taxon>Rhabditida</taxon>
        <taxon>Spirurina</taxon>
        <taxon>Ascaridomorpha</taxon>
        <taxon>Ascaridoidea</taxon>
        <taxon>Ascarididae</taxon>
        <taxon>Ascaris</taxon>
    </lineage>
</organism>